<name>A0ACC2PSP5_9HYME</name>
<gene>
    <name evidence="1" type="ORF">QAD02_022231</name>
</gene>
<dbReference type="Proteomes" id="UP001239111">
    <property type="component" value="Chromosome 1"/>
</dbReference>
<protein>
    <submittedName>
        <fullName evidence="1">Uncharacterized protein</fullName>
    </submittedName>
</protein>
<accession>A0ACC2PSP5</accession>
<evidence type="ECO:0000313" key="2">
    <source>
        <dbReference type="Proteomes" id="UP001239111"/>
    </source>
</evidence>
<evidence type="ECO:0000313" key="1">
    <source>
        <dbReference type="EMBL" id="KAJ8686437.1"/>
    </source>
</evidence>
<keyword evidence="2" id="KW-1185">Reference proteome</keyword>
<dbReference type="EMBL" id="CM056741">
    <property type="protein sequence ID" value="KAJ8686437.1"/>
    <property type="molecule type" value="Genomic_DNA"/>
</dbReference>
<proteinExistence type="predicted"/>
<comment type="caution">
    <text evidence="1">The sequence shown here is derived from an EMBL/GenBank/DDBJ whole genome shotgun (WGS) entry which is preliminary data.</text>
</comment>
<sequence length="304" mass="33524">MKGKIRYCSKCLSKEMYIKLQAQQFLKVGTSSSIRALICSLNQLAIIYHTDYFRISFVNSILRKVPVLQRLPSSLFHSWQNSRIDTSINQSRDEEQDLIRSKKKLDSLPHDIFVTQNRYPGALLMATTCLAIRARGVRDNYRESAFIGLAVGLALPIWATSAIGSLVAPEVEREAWLAYGLLATSVLTFLALFVPKGRQLAALGREGANHAVTCTLRHASAAHAAAAAAAHAAADRDDRLSSLPGSGYSPSFFHFKPPPEPSLKAKMHYHSAGELSIFDLNIANGPNGIHNDLFMPRSDAVVWY</sequence>
<organism evidence="1 2">
    <name type="scientific">Eretmocerus hayati</name>
    <dbReference type="NCBI Taxonomy" id="131215"/>
    <lineage>
        <taxon>Eukaryota</taxon>
        <taxon>Metazoa</taxon>
        <taxon>Ecdysozoa</taxon>
        <taxon>Arthropoda</taxon>
        <taxon>Hexapoda</taxon>
        <taxon>Insecta</taxon>
        <taxon>Pterygota</taxon>
        <taxon>Neoptera</taxon>
        <taxon>Endopterygota</taxon>
        <taxon>Hymenoptera</taxon>
        <taxon>Apocrita</taxon>
        <taxon>Proctotrupomorpha</taxon>
        <taxon>Chalcidoidea</taxon>
        <taxon>Aphelinidae</taxon>
        <taxon>Aphelininae</taxon>
        <taxon>Eretmocerus</taxon>
    </lineage>
</organism>
<reference evidence="1" key="1">
    <citation type="submission" date="2023-04" db="EMBL/GenBank/DDBJ databases">
        <title>A chromosome-level genome assembly of the parasitoid wasp Eretmocerus hayati.</title>
        <authorList>
            <person name="Zhong Y."/>
            <person name="Liu S."/>
            <person name="Liu Y."/>
        </authorList>
    </citation>
    <scope>NUCLEOTIDE SEQUENCE</scope>
    <source>
        <strain evidence="1">ZJU_SS_LIU_2023</strain>
    </source>
</reference>